<dbReference type="AlphaFoldDB" id="A0A9P1I7X3"/>
<reference evidence="8" key="1">
    <citation type="submission" date="2022-11" db="EMBL/GenBank/DDBJ databases">
        <authorList>
            <person name="Kikuchi T."/>
        </authorList>
    </citation>
    <scope>NUCLEOTIDE SEQUENCE</scope>
    <source>
        <strain evidence="8">PS1010</strain>
    </source>
</reference>
<keyword evidence="5" id="KW-0560">Oxidoreductase</keyword>
<accession>A0A9P1I7X3</accession>
<dbReference type="PROSITE" id="PS00072">
    <property type="entry name" value="ACYL_COA_DH_1"/>
    <property type="match status" value="1"/>
</dbReference>
<organism evidence="8 9">
    <name type="scientific">Caenorhabditis angaria</name>
    <dbReference type="NCBI Taxonomy" id="860376"/>
    <lineage>
        <taxon>Eukaryota</taxon>
        <taxon>Metazoa</taxon>
        <taxon>Ecdysozoa</taxon>
        <taxon>Nematoda</taxon>
        <taxon>Chromadorea</taxon>
        <taxon>Rhabditida</taxon>
        <taxon>Rhabditina</taxon>
        <taxon>Rhabditomorpha</taxon>
        <taxon>Rhabditoidea</taxon>
        <taxon>Rhabditidae</taxon>
        <taxon>Peloderinae</taxon>
        <taxon>Caenorhabditis</taxon>
    </lineage>
</organism>
<dbReference type="Gene3D" id="1.10.540.10">
    <property type="entry name" value="Acyl-CoA dehydrogenase/oxidase, N-terminal domain"/>
    <property type="match status" value="1"/>
</dbReference>
<sequence>MFLTRRIARKLGEIIERAPEPLTKLTESETFFKETVRKFASNVVQPRIREMDKNSKMSQVVIDGVFENGLMGVHVPEVYGGSGSTFFDAMLIIEELAKVDPAVSAMVAIHNTLPVSMILDHGNEEQKLEYLPKLCQGTLGSFAISEAEAGSDAFALKTIAKKDGDHYIINGSKSWITNSSEAGVFVVFANIDPSLGYKGITCFIVDRNQEGVSVGKEEDKLGIRASSTCQVHFDNVRVEESKVLGELGKGE</sequence>
<dbReference type="FunFam" id="1.10.540.10:FF:000012">
    <property type="entry name" value="Acyl-CoA dehydrogenase short/branched chain"/>
    <property type="match status" value="1"/>
</dbReference>
<keyword evidence="3" id="KW-0285">Flavoprotein</keyword>
<dbReference type="PANTHER" id="PTHR43884:SF5">
    <property type="entry name" value="SHORT_BRANCHED CHAIN SPECIFIC ACYL-COA DEHYDROGENASE, MITOCHONDRIAL"/>
    <property type="match status" value="1"/>
</dbReference>
<dbReference type="Proteomes" id="UP001152747">
    <property type="component" value="Unassembled WGS sequence"/>
</dbReference>
<evidence type="ECO:0000256" key="2">
    <source>
        <dbReference type="ARBA" id="ARBA00009347"/>
    </source>
</evidence>
<evidence type="ECO:0000313" key="9">
    <source>
        <dbReference type="Proteomes" id="UP001152747"/>
    </source>
</evidence>
<evidence type="ECO:0000259" key="6">
    <source>
        <dbReference type="Pfam" id="PF02770"/>
    </source>
</evidence>
<dbReference type="InterPro" id="IPR006091">
    <property type="entry name" value="Acyl-CoA_Oxase/DH_mid-dom"/>
</dbReference>
<comment type="similarity">
    <text evidence="2">Belongs to the acyl-CoA dehydrogenase family.</text>
</comment>
<comment type="caution">
    <text evidence="8">The sequence shown here is derived from an EMBL/GenBank/DDBJ whole genome shotgun (WGS) entry which is preliminary data.</text>
</comment>
<keyword evidence="4" id="KW-0274">FAD</keyword>
<dbReference type="GO" id="GO:0005739">
    <property type="term" value="C:mitochondrion"/>
    <property type="evidence" value="ECO:0007669"/>
    <property type="project" value="TreeGrafter"/>
</dbReference>
<dbReference type="Gene3D" id="2.40.110.10">
    <property type="entry name" value="Butyryl-CoA Dehydrogenase, subunit A, domain 2"/>
    <property type="match status" value="1"/>
</dbReference>
<dbReference type="FunFam" id="2.40.110.10:FF:000001">
    <property type="entry name" value="Acyl-CoA dehydrogenase, mitochondrial"/>
    <property type="match status" value="1"/>
</dbReference>
<comment type="cofactor">
    <cofactor evidence="1">
        <name>FAD</name>
        <dbReference type="ChEBI" id="CHEBI:57692"/>
    </cofactor>
</comment>
<dbReference type="PANTHER" id="PTHR43884">
    <property type="entry name" value="ACYL-COA DEHYDROGENASE"/>
    <property type="match status" value="1"/>
</dbReference>
<evidence type="ECO:0000256" key="3">
    <source>
        <dbReference type="ARBA" id="ARBA00022630"/>
    </source>
</evidence>
<evidence type="ECO:0000256" key="5">
    <source>
        <dbReference type="ARBA" id="ARBA00023002"/>
    </source>
</evidence>
<evidence type="ECO:0000256" key="4">
    <source>
        <dbReference type="ARBA" id="ARBA00022827"/>
    </source>
</evidence>
<dbReference type="InterPro" id="IPR009100">
    <property type="entry name" value="AcylCoA_DH/oxidase_NM_dom_sf"/>
</dbReference>
<proteinExistence type="inferred from homology"/>
<evidence type="ECO:0000259" key="7">
    <source>
        <dbReference type="Pfam" id="PF02771"/>
    </source>
</evidence>
<evidence type="ECO:0008006" key="10">
    <source>
        <dbReference type="Google" id="ProtNLM"/>
    </source>
</evidence>
<dbReference type="InterPro" id="IPR006089">
    <property type="entry name" value="Acyl-CoA_DH_CS"/>
</dbReference>
<evidence type="ECO:0000313" key="8">
    <source>
        <dbReference type="EMBL" id="CAI5440014.1"/>
    </source>
</evidence>
<dbReference type="GO" id="GO:0003995">
    <property type="term" value="F:acyl-CoA dehydrogenase activity"/>
    <property type="evidence" value="ECO:0007669"/>
    <property type="project" value="InterPro"/>
</dbReference>
<dbReference type="SUPFAM" id="SSF56645">
    <property type="entry name" value="Acyl-CoA dehydrogenase NM domain-like"/>
    <property type="match status" value="1"/>
</dbReference>
<gene>
    <name evidence="8" type="ORF">CAMP_LOCUS2651</name>
</gene>
<keyword evidence="9" id="KW-1185">Reference proteome</keyword>
<protein>
    <recommendedName>
        <fullName evidence="10">Acyl-CoA dehydrogenase/oxidase N-terminal domain-containing protein</fullName>
    </recommendedName>
</protein>
<dbReference type="InterPro" id="IPR013786">
    <property type="entry name" value="AcylCoA_DH/ox_N"/>
</dbReference>
<dbReference type="InterPro" id="IPR046373">
    <property type="entry name" value="Acyl-CoA_Oxase/DH_mid-dom_sf"/>
</dbReference>
<dbReference type="InterPro" id="IPR037069">
    <property type="entry name" value="AcylCoA_DH/ox_N_sf"/>
</dbReference>
<dbReference type="OrthoDB" id="10262177at2759"/>
<name>A0A9P1I7X3_9PELO</name>
<dbReference type="Pfam" id="PF02770">
    <property type="entry name" value="Acyl-CoA_dh_M"/>
    <property type="match status" value="1"/>
</dbReference>
<dbReference type="Pfam" id="PF02771">
    <property type="entry name" value="Acyl-CoA_dh_N"/>
    <property type="match status" value="1"/>
</dbReference>
<feature type="domain" description="Acyl-CoA oxidase/dehydrogenase middle" evidence="6">
    <location>
        <begin position="141"/>
        <end position="236"/>
    </location>
</feature>
<evidence type="ECO:0000256" key="1">
    <source>
        <dbReference type="ARBA" id="ARBA00001974"/>
    </source>
</evidence>
<feature type="domain" description="Acyl-CoA dehydrogenase/oxidase N-terminal" evidence="7">
    <location>
        <begin position="26"/>
        <end position="137"/>
    </location>
</feature>
<dbReference type="EMBL" id="CANHGI010000001">
    <property type="protein sequence ID" value="CAI5440014.1"/>
    <property type="molecule type" value="Genomic_DNA"/>
</dbReference>
<dbReference type="GO" id="GO:0050660">
    <property type="term" value="F:flavin adenine dinucleotide binding"/>
    <property type="evidence" value="ECO:0007669"/>
    <property type="project" value="InterPro"/>
</dbReference>